<dbReference type="InterPro" id="IPR009045">
    <property type="entry name" value="Zn_M74/Hedgehog-like"/>
</dbReference>
<dbReference type="AlphaFoldDB" id="A0A1S1N7K9"/>
<accession>A0A1S1N7K9</accession>
<keyword evidence="3" id="KW-1185">Reference proteome</keyword>
<dbReference type="InterPro" id="IPR003709">
    <property type="entry name" value="VanY-like_core_dom"/>
</dbReference>
<comment type="caution">
    <text evidence="2">The sequence shown here is derived from an EMBL/GenBank/DDBJ whole genome shotgun (WGS) entry which is preliminary data.</text>
</comment>
<reference evidence="2 3" key="1">
    <citation type="submission" date="2016-10" db="EMBL/GenBank/DDBJ databases">
        <title>Pseudoalteromonas amylolytica sp. nov., isolated from the surface seawater.</title>
        <authorList>
            <person name="Wu Y.-H."/>
            <person name="Cheng H."/>
            <person name="Jin X.-B."/>
            <person name="Wang C.-S."/>
            <person name="Xu X.-W."/>
        </authorList>
    </citation>
    <scope>NUCLEOTIDE SEQUENCE [LARGE SCALE GENOMIC DNA]</scope>
    <source>
        <strain evidence="2 3">JCM 12483</strain>
    </source>
</reference>
<gene>
    <name evidence="2" type="ORF">BIW53_02505</name>
</gene>
<evidence type="ECO:0000259" key="1">
    <source>
        <dbReference type="Pfam" id="PF02557"/>
    </source>
</evidence>
<proteinExistence type="predicted"/>
<dbReference type="CDD" id="cd14847">
    <property type="entry name" value="DD-carboxypeptidase_like"/>
    <property type="match status" value="1"/>
</dbReference>
<dbReference type="OrthoDB" id="9792074at2"/>
<dbReference type="EMBL" id="MNAN01000018">
    <property type="protein sequence ID" value="OHU97207.1"/>
    <property type="molecule type" value="Genomic_DNA"/>
</dbReference>
<dbReference type="SUPFAM" id="SSF55166">
    <property type="entry name" value="Hedgehog/DD-peptidase"/>
    <property type="match status" value="1"/>
</dbReference>
<dbReference type="Proteomes" id="UP000180253">
    <property type="component" value="Unassembled WGS sequence"/>
</dbReference>
<dbReference type="STRING" id="327939.BIW53_02505"/>
<protein>
    <submittedName>
        <fullName evidence="2">Peptidase M15</fullName>
    </submittedName>
</protein>
<evidence type="ECO:0000313" key="2">
    <source>
        <dbReference type="EMBL" id="OHU97207.1"/>
    </source>
</evidence>
<sequence>MNLSLISCGLSEIHLTDWHGKQVHEDIVTDLTALECAAKQAGFDLTIASAFRSFQRQAKIWNAKFSGHRPVNDINNCPVELSALSEIEKCKAIMLFSALPGASRHHFGSDLDIYAENCLGEQHTLQLAPWEYQAGGPFAEFNAWIDENLTDFGFFKPYAKYNGGVAQEPWHISHIATSKLLEQHQSIDAIADAINQHDVLGKQTILANLHILNDRFITNIAKV</sequence>
<dbReference type="PANTHER" id="PTHR34385:SF1">
    <property type="entry name" value="PEPTIDOGLYCAN L-ALANYL-D-GLUTAMATE ENDOPEPTIDASE CWLK"/>
    <property type="match status" value="1"/>
</dbReference>
<dbReference type="GO" id="GO:0006508">
    <property type="term" value="P:proteolysis"/>
    <property type="evidence" value="ECO:0007669"/>
    <property type="project" value="InterPro"/>
</dbReference>
<name>A0A1S1N7K9_9GAMM</name>
<dbReference type="PANTHER" id="PTHR34385">
    <property type="entry name" value="D-ALANYL-D-ALANINE CARBOXYPEPTIDASE"/>
    <property type="match status" value="1"/>
</dbReference>
<organism evidence="2 3">
    <name type="scientific">Pseudoalteromonas byunsanensis</name>
    <dbReference type="NCBI Taxonomy" id="327939"/>
    <lineage>
        <taxon>Bacteria</taxon>
        <taxon>Pseudomonadati</taxon>
        <taxon>Pseudomonadota</taxon>
        <taxon>Gammaproteobacteria</taxon>
        <taxon>Alteromonadales</taxon>
        <taxon>Pseudoalteromonadaceae</taxon>
        <taxon>Pseudoalteromonas</taxon>
    </lineage>
</organism>
<dbReference type="InterPro" id="IPR052179">
    <property type="entry name" value="DD-CPase-like"/>
</dbReference>
<feature type="domain" description="D-alanyl-D-alanine carboxypeptidase-like core" evidence="1">
    <location>
        <begin position="21"/>
        <end position="175"/>
    </location>
</feature>
<evidence type="ECO:0000313" key="3">
    <source>
        <dbReference type="Proteomes" id="UP000180253"/>
    </source>
</evidence>
<dbReference type="Pfam" id="PF02557">
    <property type="entry name" value="VanY"/>
    <property type="match status" value="1"/>
</dbReference>
<dbReference type="RefSeq" id="WP_070990243.1">
    <property type="nucleotide sequence ID" value="NZ_CBCSHD010000008.1"/>
</dbReference>
<dbReference type="GO" id="GO:0008233">
    <property type="term" value="F:peptidase activity"/>
    <property type="evidence" value="ECO:0007669"/>
    <property type="project" value="InterPro"/>
</dbReference>
<dbReference type="Gene3D" id="3.30.1380.10">
    <property type="match status" value="1"/>
</dbReference>